<dbReference type="Proteomes" id="UP000005237">
    <property type="component" value="Unassembled WGS sequence"/>
</dbReference>
<evidence type="ECO:0000313" key="1">
    <source>
        <dbReference type="EnsemblMetazoa" id="CJA42493.1"/>
    </source>
</evidence>
<sequence length="69" mass="7518">MAMKSVAVLTKGMFGRTPAQLAVSSALPSNTIQKRSNYKYVGMPDDTDGTVAGDLNYGLHTVFFTELFR</sequence>
<name>A0A8R1EX15_CAEJA</name>
<protein>
    <submittedName>
        <fullName evidence="1">Uncharacterized protein</fullName>
    </submittedName>
</protein>
<organism evidence="1 2">
    <name type="scientific">Caenorhabditis japonica</name>
    <dbReference type="NCBI Taxonomy" id="281687"/>
    <lineage>
        <taxon>Eukaryota</taxon>
        <taxon>Metazoa</taxon>
        <taxon>Ecdysozoa</taxon>
        <taxon>Nematoda</taxon>
        <taxon>Chromadorea</taxon>
        <taxon>Rhabditida</taxon>
        <taxon>Rhabditina</taxon>
        <taxon>Rhabditomorpha</taxon>
        <taxon>Rhabditoidea</taxon>
        <taxon>Rhabditidae</taxon>
        <taxon>Peloderinae</taxon>
        <taxon>Caenorhabditis</taxon>
    </lineage>
</organism>
<evidence type="ECO:0000313" key="2">
    <source>
        <dbReference type="Proteomes" id="UP000005237"/>
    </source>
</evidence>
<dbReference type="EnsemblMetazoa" id="CJA42493.1">
    <property type="protein sequence ID" value="CJA42493.1"/>
    <property type="gene ID" value="WBGene00218341"/>
</dbReference>
<reference evidence="1" key="2">
    <citation type="submission" date="2022-06" db="UniProtKB">
        <authorList>
            <consortium name="EnsemblMetazoa"/>
        </authorList>
    </citation>
    <scope>IDENTIFICATION</scope>
    <source>
        <strain evidence="1">DF5081</strain>
    </source>
</reference>
<dbReference type="AlphaFoldDB" id="A0A8R1EX15"/>
<keyword evidence="2" id="KW-1185">Reference proteome</keyword>
<accession>A0A8R1EX15</accession>
<reference evidence="2" key="1">
    <citation type="submission" date="2010-08" db="EMBL/GenBank/DDBJ databases">
        <authorList>
            <consortium name="Caenorhabditis japonica Sequencing Consortium"/>
            <person name="Wilson R.K."/>
        </authorList>
    </citation>
    <scope>NUCLEOTIDE SEQUENCE [LARGE SCALE GENOMIC DNA]</scope>
    <source>
        <strain evidence="2">DF5081</strain>
    </source>
</reference>
<proteinExistence type="predicted"/>